<proteinExistence type="predicted"/>
<evidence type="ECO:0000313" key="1">
    <source>
        <dbReference type="EMBL" id="CAB4133300.1"/>
    </source>
</evidence>
<accession>A0A6J5LJZ3</accession>
<sequence>MLAPWQEEEVYQRLDQLVKDMKEIDIQDVAFFLVRNEPVMSERLIEALEKQFFKQRTPLYNDY</sequence>
<organism evidence="1">
    <name type="scientific">uncultured Caudovirales phage</name>
    <dbReference type="NCBI Taxonomy" id="2100421"/>
    <lineage>
        <taxon>Viruses</taxon>
        <taxon>Duplodnaviria</taxon>
        <taxon>Heunggongvirae</taxon>
        <taxon>Uroviricota</taxon>
        <taxon>Caudoviricetes</taxon>
        <taxon>Peduoviridae</taxon>
        <taxon>Maltschvirus</taxon>
        <taxon>Maltschvirus maltsch</taxon>
    </lineage>
</organism>
<reference evidence="1" key="1">
    <citation type="submission" date="2020-04" db="EMBL/GenBank/DDBJ databases">
        <authorList>
            <person name="Chiriac C."/>
            <person name="Salcher M."/>
            <person name="Ghai R."/>
            <person name="Kavagutti S V."/>
        </authorList>
    </citation>
    <scope>NUCLEOTIDE SEQUENCE</scope>
</reference>
<name>A0A6J5LJZ3_9CAUD</name>
<gene>
    <name evidence="1" type="ORF">UFOVP250_112</name>
</gene>
<protein>
    <submittedName>
        <fullName evidence="1">Uncharacterized protein</fullName>
    </submittedName>
</protein>
<dbReference type="EMBL" id="LR796270">
    <property type="protein sequence ID" value="CAB4133300.1"/>
    <property type="molecule type" value="Genomic_DNA"/>
</dbReference>